<evidence type="ECO:0000313" key="3">
    <source>
        <dbReference type="Proteomes" id="UP001287286"/>
    </source>
</evidence>
<feature type="region of interest" description="Disordered" evidence="1">
    <location>
        <begin position="59"/>
        <end position="85"/>
    </location>
</feature>
<reference evidence="2 3" key="1">
    <citation type="journal article" date="2024" name="Microbiol. Resour. Announc.">
        <title>Genome annotations for the ascomycete fungi Trichoderma harzianum, Trichoderma aggressivum, and Purpureocillium lilacinum.</title>
        <authorList>
            <person name="Beijen E.P.W."/>
            <person name="Ohm R.A."/>
        </authorList>
    </citation>
    <scope>NUCLEOTIDE SEQUENCE [LARGE SCALE GENOMIC DNA]</scope>
    <source>
        <strain evidence="2 3">CBS 150709</strain>
    </source>
</reference>
<feature type="compositionally biased region" description="Basic and acidic residues" evidence="1">
    <location>
        <begin position="15"/>
        <end position="31"/>
    </location>
</feature>
<evidence type="ECO:0000313" key="2">
    <source>
        <dbReference type="EMBL" id="KAK4093506.1"/>
    </source>
</evidence>
<dbReference type="EMBL" id="JAWRVI010000005">
    <property type="protein sequence ID" value="KAK4093506.1"/>
    <property type="molecule type" value="Genomic_DNA"/>
</dbReference>
<name>A0ABR0CAZ7_PURLI</name>
<feature type="compositionally biased region" description="Basic residues" evidence="1">
    <location>
        <begin position="286"/>
        <end position="295"/>
    </location>
</feature>
<evidence type="ECO:0000256" key="1">
    <source>
        <dbReference type="SAM" id="MobiDB-lite"/>
    </source>
</evidence>
<feature type="region of interest" description="Disordered" evidence="1">
    <location>
        <begin position="15"/>
        <end position="39"/>
    </location>
</feature>
<feature type="region of interest" description="Disordered" evidence="1">
    <location>
        <begin position="281"/>
        <end position="345"/>
    </location>
</feature>
<protein>
    <submittedName>
        <fullName evidence="2">Uncharacterized protein</fullName>
    </submittedName>
</protein>
<accession>A0ABR0CAZ7</accession>
<proteinExistence type="predicted"/>
<gene>
    <name evidence="2" type="ORF">Purlil1_1840</name>
</gene>
<sequence length="454" mass="51050">MRVPCWVNARHWARERASGSDAPGKEARHNGQSDQKPTTSFHLSSWWLLDRRNPQGFASKHLRQHDARPRGGGSMDSWKHGSSPFPARTILEHPPDQLCARGFPPCPARTPAPQATCTAGTAQLERHKRPRVCCVVCAPEVNHHPPIQKKQRRRGLAPRLPSRFQSQTQNLPAAGWVVGARHSFLCALCALRAASNKEIQQVKIQSMCCFFSLLPRRAANDSTRGQPSDPALRLKIAPVSPALRNAPPSCARIYYALPLPHGLRRLHSPGRFVAHVVIAATPPRAPSHRKRKRKTSNTGPIRDTSRKETQKDEKKKKEKGPWTWPLLVRRPRPSPHPASKPPVRAACPSADCLSATHTAWRRHRAADELKHSLLRARARSLARPDLLSRVAFAECRLTLNSVMRRHCRSTISTVPVSWFVSLSRELDSHIEPREVHLKLCRLLETPMQYTVADR</sequence>
<feature type="compositionally biased region" description="Basic and acidic residues" evidence="1">
    <location>
        <begin position="303"/>
        <end position="315"/>
    </location>
</feature>
<organism evidence="2 3">
    <name type="scientific">Purpureocillium lilacinum</name>
    <name type="common">Paecilomyces lilacinus</name>
    <dbReference type="NCBI Taxonomy" id="33203"/>
    <lineage>
        <taxon>Eukaryota</taxon>
        <taxon>Fungi</taxon>
        <taxon>Dikarya</taxon>
        <taxon>Ascomycota</taxon>
        <taxon>Pezizomycotina</taxon>
        <taxon>Sordariomycetes</taxon>
        <taxon>Hypocreomycetidae</taxon>
        <taxon>Hypocreales</taxon>
        <taxon>Ophiocordycipitaceae</taxon>
        <taxon>Purpureocillium</taxon>
    </lineage>
</organism>
<comment type="caution">
    <text evidence="2">The sequence shown here is derived from an EMBL/GenBank/DDBJ whole genome shotgun (WGS) entry which is preliminary data.</text>
</comment>
<dbReference type="Proteomes" id="UP001287286">
    <property type="component" value="Unassembled WGS sequence"/>
</dbReference>
<keyword evidence="3" id="KW-1185">Reference proteome</keyword>